<feature type="non-terminal residue" evidence="1">
    <location>
        <position position="65"/>
    </location>
</feature>
<evidence type="ECO:0000313" key="2">
    <source>
        <dbReference type="Proteomes" id="UP000553632"/>
    </source>
</evidence>
<comment type="caution">
    <text evidence="1">The sequence shown here is derived from an EMBL/GenBank/DDBJ whole genome shotgun (WGS) entry which is preliminary data.</text>
</comment>
<gene>
    <name evidence="1" type="ORF">FOZ63_003973</name>
</gene>
<protein>
    <submittedName>
        <fullName evidence="1">Uncharacterized protein</fullName>
    </submittedName>
</protein>
<reference evidence="1 2" key="1">
    <citation type="submission" date="2020-04" db="EMBL/GenBank/DDBJ databases">
        <title>Perkinsus olseni comparative genomics.</title>
        <authorList>
            <person name="Bogema D.R."/>
        </authorList>
    </citation>
    <scope>NUCLEOTIDE SEQUENCE [LARGE SCALE GENOMIC DNA]</scope>
    <source>
        <strain evidence="1 2">ATCC PRA-207</strain>
    </source>
</reference>
<organism evidence="1 2">
    <name type="scientific">Perkinsus olseni</name>
    <name type="common">Perkinsus atlanticus</name>
    <dbReference type="NCBI Taxonomy" id="32597"/>
    <lineage>
        <taxon>Eukaryota</taxon>
        <taxon>Sar</taxon>
        <taxon>Alveolata</taxon>
        <taxon>Perkinsozoa</taxon>
        <taxon>Perkinsea</taxon>
        <taxon>Perkinsida</taxon>
        <taxon>Perkinsidae</taxon>
        <taxon>Perkinsus</taxon>
    </lineage>
</organism>
<name>A0A7J6TH99_PEROL</name>
<evidence type="ECO:0000313" key="1">
    <source>
        <dbReference type="EMBL" id="KAF4743786.1"/>
    </source>
</evidence>
<accession>A0A7J6TH99</accession>
<proteinExistence type="predicted"/>
<dbReference type="AlphaFoldDB" id="A0A7J6TH99"/>
<dbReference type="Proteomes" id="UP000553632">
    <property type="component" value="Unassembled WGS sequence"/>
</dbReference>
<dbReference type="EMBL" id="JABANO010011248">
    <property type="protein sequence ID" value="KAF4743786.1"/>
    <property type="molecule type" value="Genomic_DNA"/>
</dbReference>
<keyword evidence="2" id="KW-1185">Reference proteome</keyword>
<sequence>FCITVHELIDFAEDLHRGRRRSGRRGIGIALMRSMGAGLNFNLVAPVRATDDGSRVAALFPSFHA</sequence>
<feature type="non-terminal residue" evidence="1">
    <location>
        <position position="1"/>
    </location>
</feature>